<proteinExistence type="predicted"/>
<sequence length="136" mass="15686">MRANVAQLNKLKVEMSESFLVHYILNTLPHQYGHFKISYNTHKDKCSINELMIMCVQEEGRLMMEQGESAMLATHEKGKSQVKLKGKCKIPPQSGIKKDSRYFFCKKKGHVKKKCAKFQKWLAYKGFTKPKEASGK</sequence>
<dbReference type="GeneID" id="118348329"/>
<dbReference type="Proteomes" id="UP000235220">
    <property type="component" value="Chromosome 4"/>
</dbReference>
<dbReference type="InParanoid" id="A0A6P9EE83"/>
<organism evidence="1 2">
    <name type="scientific">Juglans regia</name>
    <name type="common">English walnut</name>
    <dbReference type="NCBI Taxonomy" id="51240"/>
    <lineage>
        <taxon>Eukaryota</taxon>
        <taxon>Viridiplantae</taxon>
        <taxon>Streptophyta</taxon>
        <taxon>Embryophyta</taxon>
        <taxon>Tracheophyta</taxon>
        <taxon>Spermatophyta</taxon>
        <taxon>Magnoliopsida</taxon>
        <taxon>eudicotyledons</taxon>
        <taxon>Gunneridae</taxon>
        <taxon>Pentapetalae</taxon>
        <taxon>rosids</taxon>
        <taxon>fabids</taxon>
        <taxon>Fagales</taxon>
        <taxon>Juglandaceae</taxon>
        <taxon>Juglans</taxon>
    </lineage>
</organism>
<dbReference type="AlphaFoldDB" id="A0A6P9EE83"/>
<evidence type="ECO:0000313" key="1">
    <source>
        <dbReference type="Proteomes" id="UP000235220"/>
    </source>
</evidence>
<dbReference type="RefSeq" id="XP_035545764.1">
    <property type="nucleotide sequence ID" value="XM_035689871.1"/>
</dbReference>
<protein>
    <submittedName>
        <fullName evidence="2">Uncharacterized protein LOC118348329</fullName>
    </submittedName>
</protein>
<evidence type="ECO:0000313" key="2">
    <source>
        <dbReference type="RefSeq" id="XP_035545764.1"/>
    </source>
</evidence>
<name>A0A6P9EE83_JUGRE</name>
<dbReference type="Pfam" id="PF14223">
    <property type="entry name" value="Retrotran_gag_2"/>
    <property type="match status" value="1"/>
</dbReference>
<dbReference type="KEGG" id="jre:118348329"/>
<accession>A0A6P9EE83</accession>
<dbReference type="OrthoDB" id="1929566at2759"/>
<gene>
    <name evidence="2" type="primary">LOC118348329</name>
</gene>
<reference evidence="2" key="1">
    <citation type="submission" date="2025-08" db="UniProtKB">
        <authorList>
            <consortium name="RefSeq"/>
        </authorList>
    </citation>
    <scope>IDENTIFICATION</scope>
    <source>
        <tissue evidence="2">Leaves</tissue>
    </source>
</reference>
<keyword evidence="1" id="KW-1185">Reference proteome</keyword>